<dbReference type="GO" id="GO:0003700">
    <property type="term" value="F:DNA-binding transcription factor activity"/>
    <property type="evidence" value="ECO:0007669"/>
    <property type="project" value="TreeGrafter"/>
</dbReference>
<feature type="non-terminal residue" evidence="2">
    <location>
        <position position="1"/>
    </location>
</feature>
<evidence type="ECO:0000259" key="1">
    <source>
        <dbReference type="PROSITE" id="PS51078"/>
    </source>
</evidence>
<dbReference type="InterPro" id="IPR050707">
    <property type="entry name" value="HTH_MetabolicPath_Reg"/>
</dbReference>
<organism evidence="2">
    <name type="scientific">marine sediment metagenome</name>
    <dbReference type="NCBI Taxonomy" id="412755"/>
    <lineage>
        <taxon>unclassified sequences</taxon>
        <taxon>metagenomes</taxon>
        <taxon>ecological metagenomes</taxon>
    </lineage>
</organism>
<dbReference type="Pfam" id="PF01614">
    <property type="entry name" value="IclR_C"/>
    <property type="match status" value="1"/>
</dbReference>
<dbReference type="AlphaFoldDB" id="X1KFC9"/>
<accession>X1KFC9</accession>
<dbReference type="EMBL" id="BARU01037568">
    <property type="protein sequence ID" value="GAH88859.1"/>
    <property type="molecule type" value="Genomic_DNA"/>
</dbReference>
<name>X1KFC9_9ZZZZ</name>
<proteinExistence type="predicted"/>
<dbReference type="PANTHER" id="PTHR30136">
    <property type="entry name" value="HELIX-TURN-HELIX TRANSCRIPTIONAL REGULATOR, ICLR FAMILY"/>
    <property type="match status" value="1"/>
</dbReference>
<dbReference type="InterPro" id="IPR014757">
    <property type="entry name" value="Tscrpt_reg_IclR_C"/>
</dbReference>
<dbReference type="PANTHER" id="PTHR30136:SF2">
    <property type="entry name" value="TRANSCRIPTIONAL REGULATOR ICLR"/>
    <property type="match status" value="1"/>
</dbReference>
<reference evidence="2" key="1">
    <citation type="journal article" date="2014" name="Front. Microbiol.">
        <title>High frequency of phylogenetically diverse reductive dehalogenase-homologous genes in deep subseafloor sedimentary metagenomes.</title>
        <authorList>
            <person name="Kawai M."/>
            <person name="Futagami T."/>
            <person name="Toyoda A."/>
            <person name="Takaki Y."/>
            <person name="Nishi S."/>
            <person name="Hori S."/>
            <person name="Arai W."/>
            <person name="Tsubouchi T."/>
            <person name="Morono Y."/>
            <person name="Uchiyama I."/>
            <person name="Ito T."/>
            <person name="Fujiyama A."/>
            <person name="Inagaki F."/>
            <person name="Takami H."/>
        </authorList>
    </citation>
    <scope>NUCLEOTIDE SEQUENCE</scope>
    <source>
        <strain evidence="2">Expedition CK06-06</strain>
    </source>
</reference>
<protein>
    <recommendedName>
        <fullName evidence="1">IclR-ED domain-containing protein</fullName>
    </recommendedName>
</protein>
<dbReference type="GO" id="GO:0003677">
    <property type="term" value="F:DNA binding"/>
    <property type="evidence" value="ECO:0007669"/>
    <property type="project" value="TreeGrafter"/>
</dbReference>
<dbReference type="Gene3D" id="3.30.450.40">
    <property type="match status" value="1"/>
</dbReference>
<dbReference type="SUPFAM" id="SSF55781">
    <property type="entry name" value="GAF domain-like"/>
    <property type="match status" value="1"/>
</dbReference>
<feature type="domain" description="IclR-ED" evidence="1">
    <location>
        <begin position="1"/>
        <end position="83"/>
    </location>
</feature>
<comment type="caution">
    <text evidence="2">The sequence shown here is derived from an EMBL/GenBank/DDBJ whole genome shotgun (WGS) entry which is preliminary data.</text>
</comment>
<evidence type="ECO:0000313" key="2">
    <source>
        <dbReference type="EMBL" id="GAH88859.1"/>
    </source>
</evidence>
<dbReference type="InterPro" id="IPR029016">
    <property type="entry name" value="GAF-like_dom_sf"/>
</dbReference>
<dbReference type="GO" id="GO:0045892">
    <property type="term" value="P:negative regulation of DNA-templated transcription"/>
    <property type="evidence" value="ECO:0007669"/>
    <property type="project" value="TreeGrafter"/>
</dbReference>
<sequence>TIATKTELKEELKQIRSTGFSVDMEGNTEGLCGVGCVIRDATGKVVAAMSIGVPSHTFTAERKHQLGTLNKLGARLISYRLGYQDSQNSIHDTGQIRVWWERSQSVSSY</sequence>
<gene>
    <name evidence="2" type="ORF">S03H2_58511</name>
</gene>
<dbReference type="PROSITE" id="PS51078">
    <property type="entry name" value="ICLR_ED"/>
    <property type="match status" value="1"/>
</dbReference>